<proteinExistence type="predicted"/>
<sequence>MSELLLLMGVLFSIVEEPVLLRPIMGFLYSGNLMHRIYPLFDTQKEQRKLK</sequence>
<organism evidence="2">
    <name type="scientific">Candidatus Kentrum sp. TUN</name>
    <dbReference type="NCBI Taxonomy" id="2126343"/>
    <lineage>
        <taxon>Bacteria</taxon>
        <taxon>Pseudomonadati</taxon>
        <taxon>Pseudomonadota</taxon>
        <taxon>Gammaproteobacteria</taxon>
        <taxon>Candidatus Kentrum</taxon>
    </lineage>
</organism>
<dbReference type="EMBL" id="CAADFX010000034">
    <property type="protein sequence ID" value="VFK55558.1"/>
    <property type="molecule type" value="Genomic_DNA"/>
</dbReference>
<name>A0A450ZQT2_9GAMM</name>
<dbReference type="EMBL" id="CAADFY010000082">
    <property type="protein sequence ID" value="VFK56195.1"/>
    <property type="molecule type" value="Genomic_DNA"/>
</dbReference>
<accession>A0A450ZQT2</accession>
<gene>
    <name evidence="1" type="ORF">BECKTUN1418D_GA0071000_103412</name>
    <name evidence="3" type="ORF">BECKTUN1418E_GA0071001_10804</name>
    <name evidence="2" type="ORF">BECKTUN1418F_GA0071002_10824</name>
</gene>
<dbReference type="EMBL" id="CAADFV010000080">
    <property type="protein sequence ID" value="VFK62434.1"/>
    <property type="molecule type" value="Genomic_DNA"/>
</dbReference>
<evidence type="ECO:0000313" key="2">
    <source>
        <dbReference type="EMBL" id="VFK56195.1"/>
    </source>
</evidence>
<protein>
    <submittedName>
        <fullName evidence="2">Uncharacterized protein</fullName>
    </submittedName>
</protein>
<evidence type="ECO:0000313" key="1">
    <source>
        <dbReference type="EMBL" id="VFK55558.1"/>
    </source>
</evidence>
<evidence type="ECO:0000313" key="3">
    <source>
        <dbReference type="EMBL" id="VFK62434.1"/>
    </source>
</evidence>
<reference evidence="2" key="1">
    <citation type="submission" date="2019-02" db="EMBL/GenBank/DDBJ databases">
        <authorList>
            <person name="Gruber-Vodicka R. H."/>
            <person name="Seah K. B. B."/>
        </authorList>
    </citation>
    <scope>NUCLEOTIDE SEQUENCE</scope>
    <source>
        <strain evidence="1">BECK_BY1</strain>
        <strain evidence="3">BECK_BY2</strain>
        <strain evidence="2">BECK_BY3</strain>
    </source>
</reference>
<dbReference type="AlphaFoldDB" id="A0A450ZQT2"/>